<name>A0A833H425_9LEPT</name>
<proteinExistence type="predicted"/>
<accession>A0A833H425</accession>
<dbReference type="Pfam" id="PF14063">
    <property type="entry name" value="DUF4254"/>
    <property type="match status" value="1"/>
</dbReference>
<evidence type="ECO:0000313" key="1">
    <source>
        <dbReference type="EMBL" id="KAB2934650.1"/>
    </source>
</evidence>
<comment type="caution">
    <text evidence="1">The sequence shown here is derived from an EMBL/GenBank/DDBJ whole genome shotgun (WGS) entry which is preliminary data.</text>
</comment>
<sequence>MTVQELTAAKANEIFNRAIDDYHKTDDIHAKEQNPFAEGTIESLLYRKNWIDTVQWHLEDEVRAPNIADASVVHLKRWIDRSNQDRNDTVEKIDDWYLTHFRDIKPSPDARLNSESPAWILDRMSIICLKIYHMRLETKRSDATDDHRKKCENKLNVLLEQQSDLGRCLEEYISDILAGTRVMKVYRQMKMYNDESLNPVLYQKGKSN</sequence>
<dbReference type="InterPro" id="IPR025350">
    <property type="entry name" value="DUF4254"/>
</dbReference>
<organism evidence="1 2">
    <name type="scientific">Leptonema illini</name>
    <dbReference type="NCBI Taxonomy" id="183"/>
    <lineage>
        <taxon>Bacteria</taxon>
        <taxon>Pseudomonadati</taxon>
        <taxon>Spirochaetota</taxon>
        <taxon>Spirochaetia</taxon>
        <taxon>Leptospirales</taxon>
        <taxon>Leptospiraceae</taxon>
        <taxon>Leptonema</taxon>
    </lineage>
</organism>
<gene>
    <name evidence="1" type="ORF">F9K24_02410</name>
</gene>
<protein>
    <submittedName>
        <fullName evidence="1">DUF4254 domain-containing protein</fullName>
    </submittedName>
</protein>
<dbReference type="EMBL" id="WBUI01000002">
    <property type="protein sequence ID" value="KAB2934650.1"/>
    <property type="molecule type" value="Genomic_DNA"/>
</dbReference>
<reference evidence="1 2" key="1">
    <citation type="submission" date="2019-10" db="EMBL/GenBank/DDBJ databases">
        <title>Extracellular Electron Transfer in a Candidatus Methanoperedens spp. Enrichment Culture.</title>
        <authorList>
            <person name="Berger S."/>
            <person name="Rangel Shaw D."/>
            <person name="Berben T."/>
            <person name="In 'T Zandt M."/>
            <person name="Frank J."/>
            <person name="Reimann J."/>
            <person name="Jetten M.S.M."/>
            <person name="Welte C.U."/>
        </authorList>
    </citation>
    <scope>NUCLEOTIDE SEQUENCE [LARGE SCALE GENOMIC DNA]</scope>
    <source>
        <strain evidence="1">SB12</strain>
    </source>
</reference>
<evidence type="ECO:0000313" key="2">
    <source>
        <dbReference type="Proteomes" id="UP000460298"/>
    </source>
</evidence>
<dbReference type="AlphaFoldDB" id="A0A833H425"/>
<dbReference type="Proteomes" id="UP000460298">
    <property type="component" value="Unassembled WGS sequence"/>
</dbReference>